<dbReference type="InterPro" id="IPR029058">
    <property type="entry name" value="AB_hydrolase_fold"/>
</dbReference>
<dbReference type="GO" id="GO:0047372">
    <property type="term" value="F:monoacylglycerol lipase activity"/>
    <property type="evidence" value="ECO:0007669"/>
    <property type="project" value="TreeGrafter"/>
</dbReference>
<gene>
    <name evidence="2" type="ORF">NLF92_00765</name>
</gene>
<dbReference type="GO" id="GO:0046464">
    <property type="term" value="P:acylglycerol catabolic process"/>
    <property type="evidence" value="ECO:0007669"/>
    <property type="project" value="TreeGrafter"/>
</dbReference>
<dbReference type="RefSeq" id="WP_254097855.1">
    <property type="nucleotide sequence ID" value="NZ_JANATA010000001.1"/>
</dbReference>
<keyword evidence="3" id="KW-1185">Reference proteome</keyword>
<sequence length="292" mass="33189">MNRRHKPIGQHLLTWATALESRLYGFSTKHQRVGEFSYEYWDSGAQDKPVLILIHGFTADKMVWLRCARYLTKVYRVIIPDIAGHGGTDFIPDRGYGIPKQAERLNYFIKSLQLSSKPCIGGNSMGGFLAAQYALTYPNEVHKIICVDPAGIVSPEKSTSQKLAEAGDNPFLMDDIEAFPRFYELTMAKPPFLPQLIKTAIAYKYVDRKMDFTEIFHDFFAPEDMLNGRLHQISCPVLLLWGAKDQLIHISAAQVWQSETNGITVIWDDLGHMPMMEAPKQCAQEMLRFLEA</sequence>
<protein>
    <submittedName>
        <fullName evidence="2">Alpha/beta hydrolase</fullName>
    </submittedName>
</protein>
<dbReference type="Gene3D" id="3.40.50.1820">
    <property type="entry name" value="alpha/beta hydrolase"/>
    <property type="match status" value="1"/>
</dbReference>
<dbReference type="SUPFAM" id="SSF53474">
    <property type="entry name" value="alpha/beta-Hydrolases"/>
    <property type="match status" value="1"/>
</dbReference>
<feature type="domain" description="AB hydrolase-1" evidence="1">
    <location>
        <begin position="49"/>
        <end position="279"/>
    </location>
</feature>
<dbReference type="AlphaFoldDB" id="A0AA41X011"/>
<dbReference type="PANTHER" id="PTHR43798:SF5">
    <property type="entry name" value="MONOACYLGLYCEROL LIPASE ABHD6"/>
    <property type="match status" value="1"/>
</dbReference>
<accession>A0AA41X011</accession>
<dbReference type="GO" id="GO:0016020">
    <property type="term" value="C:membrane"/>
    <property type="evidence" value="ECO:0007669"/>
    <property type="project" value="TreeGrafter"/>
</dbReference>
<dbReference type="EMBL" id="JANATA010000001">
    <property type="protein sequence ID" value="MCP3427473.1"/>
    <property type="molecule type" value="Genomic_DNA"/>
</dbReference>
<dbReference type="Pfam" id="PF00561">
    <property type="entry name" value="Abhydrolase_1"/>
    <property type="match status" value="1"/>
</dbReference>
<evidence type="ECO:0000259" key="1">
    <source>
        <dbReference type="Pfam" id="PF00561"/>
    </source>
</evidence>
<organism evidence="2 3">
    <name type="scientific">Opacimonas viscosa</name>
    <dbReference type="NCBI Taxonomy" id="2961944"/>
    <lineage>
        <taxon>Bacteria</taxon>
        <taxon>Pseudomonadati</taxon>
        <taxon>Pseudomonadota</taxon>
        <taxon>Gammaproteobacteria</taxon>
        <taxon>Alteromonadales</taxon>
        <taxon>Alteromonadaceae</taxon>
        <taxon>Opacimonas</taxon>
    </lineage>
</organism>
<evidence type="ECO:0000313" key="2">
    <source>
        <dbReference type="EMBL" id="MCP3427473.1"/>
    </source>
</evidence>
<comment type="caution">
    <text evidence="2">The sequence shown here is derived from an EMBL/GenBank/DDBJ whole genome shotgun (WGS) entry which is preliminary data.</text>
</comment>
<evidence type="ECO:0000313" key="3">
    <source>
        <dbReference type="Proteomes" id="UP001165413"/>
    </source>
</evidence>
<dbReference type="PRINTS" id="PR00111">
    <property type="entry name" value="ABHYDROLASE"/>
</dbReference>
<keyword evidence="2" id="KW-0378">Hydrolase</keyword>
<reference evidence="2" key="1">
    <citation type="submission" date="2022-07" db="EMBL/GenBank/DDBJ databases">
        <title>Characterization of the Novel Bacterium Alteromonas immobilis LMIT006 and Alteromonas gregis LMIT007.</title>
        <authorList>
            <person name="Lin X."/>
        </authorList>
    </citation>
    <scope>NUCLEOTIDE SEQUENCE</scope>
    <source>
        <strain evidence="2">LMIT007</strain>
    </source>
</reference>
<dbReference type="InterPro" id="IPR050266">
    <property type="entry name" value="AB_hydrolase_sf"/>
</dbReference>
<name>A0AA41X011_9ALTE</name>
<dbReference type="PANTHER" id="PTHR43798">
    <property type="entry name" value="MONOACYLGLYCEROL LIPASE"/>
    <property type="match status" value="1"/>
</dbReference>
<dbReference type="InterPro" id="IPR000073">
    <property type="entry name" value="AB_hydrolase_1"/>
</dbReference>
<proteinExistence type="predicted"/>
<dbReference type="Proteomes" id="UP001165413">
    <property type="component" value="Unassembled WGS sequence"/>
</dbReference>